<dbReference type="InterPro" id="IPR026350">
    <property type="entry name" value="GxxExxY"/>
</dbReference>
<dbReference type="NCBIfam" id="TIGR04256">
    <property type="entry name" value="GxxExxY"/>
    <property type="match status" value="1"/>
</dbReference>
<gene>
    <name evidence="1" type="ORF">E4633_07035</name>
</gene>
<protein>
    <submittedName>
        <fullName evidence="1">GxxExxY protein</fullName>
    </submittedName>
</protein>
<comment type="caution">
    <text evidence="1">The sequence shown here is derived from an EMBL/GenBank/DDBJ whole genome shotgun (WGS) entry which is preliminary data.</text>
</comment>
<dbReference type="Proteomes" id="UP000306416">
    <property type="component" value="Unassembled WGS sequence"/>
</dbReference>
<proteinExistence type="predicted"/>
<reference evidence="1 2" key="1">
    <citation type="submission" date="2019-04" db="EMBL/GenBank/DDBJ databases">
        <title>Geobacter oryzae sp. nov., ferric-reducing bacteria isolated from paddy soil.</title>
        <authorList>
            <person name="Xu Z."/>
            <person name="Masuda Y."/>
            <person name="Itoh H."/>
            <person name="Senoo K."/>
        </authorList>
    </citation>
    <scope>NUCLEOTIDE SEQUENCE [LARGE SCALE GENOMIC DNA]</scope>
    <source>
        <strain evidence="1 2">Red111</strain>
    </source>
</reference>
<dbReference type="Pfam" id="PF13366">
    <property type="entry name" value="PDDEXK_3"/>
    <property type="match status" value="1"/>
</dbReference>
<keyword evidence="2" id="KW-1185">Reference proteome</keyword>
<evidence type="ECO:0000313" key="1">
    <source>
        <dbReference type="EMBL" id="TGU75195.1"/>
    </source>
</evidence>
<sequence length="126" mass="14030">MTENELSTHIVDCAVEVHRNLGGPGLLESVYEESLAWELSQRGFAVGRQMAVPVTYKGHQLSVPLRLDLLVGNMVVVEVKAVTQYNQIFESQALTYLRMLNLKLALVINFGEKLVKNGIHRVVNGL</sequence>
<dbReference type="EMBL" id="SRSC01000001">
    <property type="protein sequence ID" value="TGU75195.1"/>
    <property type="molecule type" value="Genomic_DNA"/>
</dbReference>
<dbReference type="RefSeq" id="WP_135869499.1">
    <property type="nucleotide sequence ID" value="NZ_SRSC01000001.1"/>
</dbReference>
<evidence type="ECO:0000313" key="2">
    <source>
        <dbReference type="Proteomes" id="UP000306416"/>
    </source>
</evidence>
<organism evidence="1 2">
    <name type="scientific">Geomonas terrae</name>
    <dbReference type="NCBI Taxonomy" id="2562681"/>
    <lineage>
        <taxon>Bacteria</taxon>
        <taxon>Pseudomonadati</taxon>
        <taxon>Thermodesulfobacteriota</taxon>
        <taxon>Desulfuromonadia</taxon>
        <taxon>Geobacterales</taxon>
        <taxon>Geobacteraceae</taxon>
        <taxon>Geomonas</taxon>
    </lineage>
</organism>
<accession>A0A4S1CMY2</accession>
<dbReference type="AlphaFoldDB" id="A0A4S1CMY2"/>
<name>A0A4S1CMY2_9BACT</name>